<dbReference type="PROSITE" id="PS50005">
    <property type="entry name" value="TPR"/>
    <property type="match status" value="1"/>
</dbReference>
<dbReference type="SUPFAM" id="SSF53335">
    <property type="entry name" value="S-adenosyl-L-methionine-dependent methyltransferases"/>
    <property type="match status" value="1"/>
</dbReference>
<dbReference type="PROSITE" id="PS50123">
    <property type="entry name" value="CHER"/>
    <property type="match status" value="1"/>
</dbReference>
<name>A0ABS8IEB2_9NOSO</name>
<evidence type="ECO:0000256" key="4">
    <source>
        <dbReference type="PROSITE-ProRule" id="PRU00339"/>
    </source>
</evidence>
<accession>A0ABS8IEB2</accession>
<dbReference type="InterPro" id="IPR050903">
    <property type="entry name" value="Bact_Chemotaxis_MeTrfase"/>
</dbReference>
<dbReference type="EMBL" id="JAIVFQ010000046">
    <property type="protein sequence ID" value="MCC5602224.1"/>
    <property type="molecule type" value="Genomic_DNA"/>
</dbReference>
<evidence type="ECO:0000256" key="1">
    <source>
        <dbReference type="ARBA" id="ARBA00022603"/>
    </source>
</evidence>
<dbReference type="InterPro" id="IPR011990">
    <property type="entry name" value="TPR-like_helical_dom_sf"/>
</dbReference>
<dbReference type="Gene3D" id="1.25.40.10">
    <property type="entry name" value="Tetratricopeptide repeat domain"/>
    <property type="match status" value="1"/>
</dbReference>
<keyword evidence="2" id="KW-0808">Transferase</keyword>
<organism evidence="6 7">
    <name type="scientific">Nostoc favosum CHAB5714</name>
    <dbReference type="NCBI Taxonomy" id="2780399"/>
    <lineage>
        <taxon>Bacteria</taxon>
        <taxon>Bacillati</taxon>
        <taxon>Cyanobacteriota</taxon>
        <taxon>Cyanophyceae</taxon>
        <taxon>Nostocales</taxon>
        <taxon>Nostocaceae</taxon>
        <taxon>Nostoc</taxon>
        <taxon>Nostoc favosum</taxon>
    </lineage>
</organism>
<dbReference type="SMART" id="SM00138">
    <property type="entry name" value="MeTrc"/>
    <property type="match status" value="1"/>
</dbReference>
<keyword evidence="3" id="KW-0949">S-adenosyl-L-methionine</keyword>
<keyword evidence="4" id="KW-0802">TPR repeat</keyword>
<dbReference type="SMART" id="SM00028">
    <property type="entry name" value="TPR"/>
    <property type="match status" value="1"/>
</dbReference>
<keyword evidence="7" id="KW-1185">Reference proteome</keyword>
<dbReference type="RefSeq" id="WP_229487192.1">
    <property type="nucleotide sequence ID" value="NZ_JAIVFQ010000046.1"/>
</dbReference>
<reference evidence="6 7" key="1">
    <citation type="journal article" date="2021" name="Microorganisms">
        <title>Genome Evolution of Filamentous Cyanobacterium Nostoc Species: From Facultative Symbiosis to Free Living.</title>
        <authorList>
            <person name="Huo D."/>
            <person name="Li H."/>
            <person name="Cai F."/>
            <person name="Guo X."/>
            <person name="Qiao Z."/>
            <person name="Wang W."/>
            <person name="Yu G."/>
            <person name="Li R."/>
        </authorList>
    </citation>
    <scope>NUCLEOTIDE SEQUENCE [LARGE SCALE GENOMIC DNA]</scope>
    <source>
        <strain evidence="6 7">CHAB 5714</strain>
    </source>
</reference>
<gene>
    <name evidence="6" type="ORF">LC586_24240</name>
</gene>
<sequence>MTQLSIENLLKQKIGLDPSTLGSVTIKRAISQCMANCGLTDITDYLARLQTSTQELEQLIEMVVVPETWFFRDREPFVFLSRYVMSEWFPNHRDKVMRILSVPCSTGEEPYSIAIALTEAGLATKNFSIDAVDISKKSLTKASLAIYSRNSFRGNNKERQERYFAQVGEQYQLYESIKNTVNFIHGNLLDPSFLIEKIPYDVIFCRNVLIYLNNLAQKKTFQTLERLLVDNGLLFVGYSETQLLTPQFVTVRHPLAFVYQKQEDKNQEFKHEKKLTNKKEPIERKRNFPKFNPKLDVSITSKEILKKPKEAETIPLNKTKSYDSTNILTSTLKTAQTLAERGQLHEAINLCETYLHEEPTIADAYLLLGQLYRIQGNEQQAEQCFQKAIYLEPNHYEALIHLVLLKERRGDIANAAVIRERIKRLHKKL</sequence>
<dbReference type="PANTHER" id="PTHR24422:SF19">
    <property type="entry name" value="CHEMOTAXIS PROTEIN METHYLTRANSFERASE"/>
    <property type="match status" value="1"/>
</dbReference>
<dbReference type="Proteomes" id="UP001199525">
    <property type="component" value="Unassembled WGS sequence"/>
</dbReference>
<protein>
    <submittedName>
        <fullName evidence="6">Tetratricopeptide repeat protein</fullName>
    </submittedName>
</protein>
<comment type="caution">
    <text evidence="6">The sequence shown here is derived from an EMBL/GenBank/DDBJ whole genome shotgun (WGS) entry which is preliminary data.</text>
</comment>
<dbReference type="Pfam" id="PF00515">
    <property type="entry name" value="TPR_1"/>
    <property type="match status" value="1"/>
</dbReference>
<proteinExistence type="predicted"/>
<evidence type="ECO:0000256" key="2">
    <source>
        <dbReference type="ARBA" id="ARBA00022679"/>
    </source>
</evidence>
<evidence type="ECO:0000256" key="3">
    <source>
        <dbReference type="ARBA" id="ARBA00022691"/>
    </source>
</evidence>
<dbReference type="Pfam" id="PF01739">
    <property type="entry name" value="CheR"/>
    <property type="match status" value="1"/>
</dbReference>
<dbReference type="Gene3D" id="3.40.50.150">
    <property type="entry name" value="Vaccinia Virus protein VP39"/>
    <property type="match status" value="1"/>
</dbReference>
<keyword evidence="1" id="KW-0489">Methyltransferase</keyword>
<feature type="domain" description="CheR-type methyltransferase" evidence="5">
    <location>
        <begin position="6"/>
        <end position="264"/>
    </location>
</feature>
<evidence type="ECO:0000259" key="5">
    <source>
        <dbReference type="PROSITE" id="PS50123"/>
    </source>
</evidence>
<evidence type="ECO:0000313" key="7">
    <source>
        <dbReference type="Proteomes" id="UP001199525"/>
    </source>
</evidence>
<dbReference type="SUPFAM" id="SSF48452">
    <property type="entry name" value="TPR-like"/>
    <property type="match status" value="1"/>
</dbReference>
<dbReference type="PRINTS" id="PR00996">
    <property type="entry name" value="CHERMTFRASE"/>
</dbReference>
<feature type="repeat" description="TPR" evidence="4">
    <location>
        <begin position="362"/>
        <end position="395"/>
    </location>
</feature>
<evidence type="ECO:0000313" key="6">
    <source>
        <dbReference type="EMBL" id="MCC5602224.1"/>
    </source>
</evidence>
<dbReference type="PROSITE" id="PS50293">
    <property type="entry name" value="TPR_REGION"/>
    <property type="match status" value="1"/>
</dbReference>
<dbReference type="InterPro" id="IPR022642">
    <property type="entry name" value="CheR_C"/>
</dbReference>
<dbReference type="CDD" id="cd02440">
    <property type="entry name" value="AdoMet_MTases"/>
    <property type="match status" value="1"/>
</dbReference>
<dbReference type="InterPro" id="IPR029063">
    <property type="entry name" value="SAM-dependent_MTases_sf"/>
</dbReference>
<dbReference type="PANTHER" id="PTHR24422">
    <property type="entry name" value="CHEMOTAXIS PROTEIN METHYLTRANSFERASE"/>
    <property type="match status" value="1"/>
</dbReference>
<dbReference type="InterPro" id="IPR000780">
    <property type="entry name" value="CheR_MeTrfase"/>
</dbReference>
<dbReference type="InterPro" id="IPR019734">
    <property type="entry name" value="TPR_rpt"/>
</dbReference>